<evidence type="ECO:0000256" key="1">
    <source>
        <dbReference type="SAM" id="Phobius"/>
    </source>
</evidence>
<dbReference type="GO" id="GO:0016301">
    <property type="term" value="F:kinase activity"/>
    <property type="evidence" value="ECO:0007669"/>
    <property type="project" value="UniProtKB-KW"/>
</dbReference>
<comment type="caution">
    <text evidence="3">The sequence shown here is derived from an EMBL/GenBank/DDBJ whole genome shotgun (WGS) entry which is preliminary data.</text>
</comment>
<reference evidence="3 4" key="1">
    <citation type="submission" date="2024-04" db="EMBL/GenBank/DDBJ databases">
        <title>Novel species of the genus Ideonella isolated from streams.</title>
        <authorList>
            <person name="Lu H."/>
        </authorList>
    </citation>
    <scope>NUCLEOTIDE SEQUENCE [LARGE SCALE GENOMIC DNA]</scope>
    <source>
        <strain evidence="3 4">DXS22W</strain>
    </source>
</reference>
<gene>
    <name evidence="3" type="ORF">AACH10_08265</name>
</gene>
<feature type="domain" description="Histidine kinase/HSP90-like ATPase" evidence="2">
    <location>
        <begin position="269"/>
        <end position="365"/>
    </location>
</feature>
<proteinExistence type="predicted"/>
<dbReference type="InterPro" id="IPR003594">
    <property type="entry name" value="HATPase_dom"/>
</dbReference>
<sequence length="365" mass="39141">MSADASVAVAPAIGWRAWLRGLKPLTLGWVIGLAVVGAALLNPIFKPSFLELTGRTVFVALTSLLAFSAAGHWQPRGLPRQVPRWLVQSLALALAAPLATLVVYLVSTRGDFRAFVTNEARLFGFLWISVPAILVGLVLALGSLLREREAQARTLQLQLDLHQAELARQAVDARLALLTAQIEPHFLFNTLANVQALVETGSPRAPEVLRSLIAYLRAALPRLHEDGGLPALANELTLVRAYLELMHLRMPDRLQFTVQAEDGVETARFPAMALLTLVENAVRHGIDPAEDGGRIEVQARRAADGALLLRVTDTGVGMAATAAPGTGLANLRERLASVYGPAARLELAEVAPHGVCAEIRVPQAA</sequence>
<feature type="transmembrane region" description="Helical" evidence="1">
    <location>
        <begin position="25"/>
        <end position="45"/>
    </location>
</feature>
<accession>A0ABU9CEC1</accession>
<dbReference type="SMART" id="SM00387">
    <property type="entry name" value="HATPase_c"/>
    <property type="match status" value="1"/>
</dbReference>
<dbReference type="InterPro" id="IPR010559">
    <property type="entry name" value="Sig_transdc_His_kin_internal"/>
</dbReference>
<keyword evidence="1" id="KW-1133">Transmembrane helix</keyword>
<feature type="transmembrane region" description="Helical" evidence="1">
    <location>
        <begin position="57"/>
        <end position="73"/>
    </location>
</feature>
<keyword evidence="1" id="KW-0472">Membrane</keyword>
<keyword evidence="1" id="KW-0812">Transmembrane</keyword>
<evidence type="ECO:0000313" key="3">
    <source>
        <dbReference type="EMBL" id="MEK8050230.1"/>
    </source>
</evidence>
<feature type="transmembrane region" description="Helical" evidence="1">
    <location>
        <begin position="85"/>
        <end position="105"/>
    </location>
</feature>
<dbReference type="SUPFAM" id="SSF55874">
    <property type="entry name" value="ATPase domain of HSP90 chaperone/DNA topoisomerase II/histidine kinase"/>
    <property type="match status" value="1"/>
</dbReference>
<dbReference type="Gene3D" id="3.30.565.10">
    <property type="entry name" value="Histidine kinase-like ATPase, C-terminal domain"/>
    <property type="match status" value="1"/>
</dbReference>
<dbReference type="InterPro" id="IPR050640">
    <property type="entry name" value="Bact_2-comp_sensor_kinase"/>
</dbReference>
<dbReference type="RefSeq" id="WP_341409915.1">
    <property type="nucleotide sequence ID" value="NZ_JBBUTH010000004.1"/>
</dbReference>
<evidence type="ECO:0000259" key="2">
    <source>
        <dbReference type="SMART" id="SM00387"/>
    </source>
</evidence>
<organism evidence="3 4">
    <name type="scientific">Pseudaquabacterium inlustre</name>
    <dbReference type="NCBI Taxonomy" id="2984192"/>
    <lineage>
        <taxon>Bacteria</taxon>
        <taxon>Pseudomonadati</taxon>
        <taxon>Pseudomonadota</taxon>
        <taxon>Betaproteobacteria</taxon>
        <taxon>Burkholderiales</taxon>
        <taxon>Sphaerotilaceae</taxon>
        <taxon>Pseudaquabacterium</taxon>
    </lineage>
</organism>
<dbReference type="Pfam" id="PF06580">
    <property type="entry name" value="His_kinase"/>
    <property type="match status" value="1"/>
</dbReference>
<protein>
    <submittedName>
        <fullName evidence="3">Histidine kinase</fullName>
    </submittedName>
</protein>
<keyword evidence="3" id="KW-0418">Kinase</keyword>
<dbReference type="EMBL" id="JBBUTH010000004">
    <property type="protein sequence ID" value="MEK8050230.1"/>
    <property type="molecule type" value="Genomic_DNA"/>
</dbReference>
<evidence type="ECO:0000313" key="4">
    <source>
        <dbReference type="Proteomes" id="UP001365405"/>
    </source>
</evidence>
<name>A0ABU9CEC1_9BURK</name>
<keyword evidence="3" id="KW-0808">Transferase</keyword>
<keyword evidence="4" id="KW-1185">Reference proteome</keyword>
<dbReference type="PANTHER" id="PTHR34220">
    <property type="entry name" value="SENSOR HISTIDINE KINASE YPDA"/>
    <property type="match status" value="1"/>
</dbReference>
<dbReference type="Proteomes" id="UP001365405">
    <property type="component" value="Unassembled WGS sequence"/>
</dbReference>
<dbReference type="PANTHER" id="PTHR34220:SF9">
    <property type="entry name" value="SIGNAL TRANSDUCTION HISTIDINE KINASE INTERNAL REGION DOMAIN-CONTAINING PROTEIN"/>
    <property type="match status" value="1"/>
</dbReference>
<feature type="transmembrane region" description="Helical" evidence="1">
    <location>
        <begin position="125"/>
        <end position="145"/>
    </location>
</feature>
<dbReference type="InterPro" id="IPR036890">
    <property type="entry name" value="HATPase_C_sf"/>
</dbReference>
<dbReference type="Pfam" id="PF02518">
    <property type="entry name" value="HATPase_c"/>
    <property type="match status" value="1"/>
</dbReference>